<dbReference type="KEGG" id="mvn:Mevan_0358"/>
<reference evidence="2" key="1">
    <citation type="submission" date="2007-06" db="EMBL/GenBank/DDBJ databases">
        <title>Complete sequence of Methanococcus vannielii SB.</title>
        <authorList>
            <consortium name="US DOE Joint Genome Institute"/>
            <person name="Copeland A."/>
            <person name="Lucas S."/>
            <person name="Lapidus A."/>
            <person name="Barry K."/>
            <person name="Glavina del Rio T."/>
            <person name="Dalin E."/>
            <person name="Tice H."/>
            <person name="Pitluck S."/>
            <person name="Chain P."/>
            <person name="Malfatti S."/>
            <person name="Shin M."/>
            <person name="Vergez L."/>
            <person name="Schmutz J."/>
            <person name="Larimer F."/>
            <person name="Land M."/>
            <person name="Hauser L."/>
            <person name="Kyrpides N."/>
            <person name="Anderson I."/>
            <person name="Sieprawska-Lupa M."/>
            <person name="Whitman W.B."/>
            <person name="Richardson P."/>
        </authorList>
    </citation>
    <scope>NUCLEOTIDE SEQUENCE [LARGE SCALE GENOMIC DNA]</scope>
    <source>
        <strain evidence="2">SB</strain>
    </source>
</reference>
<dbReference type="STRING" id="406327.Mevan_0358"/>
<keyword evidence="1" id="KW-0812">Transmembrane</keyword>
<name>A6UP45_METVS</name>
<keyword evidence="1" id="KW-1133">Transmembrane helix</keyword>
<evidence type="ECO:0000313" key="2">
    <source>
        <dbReference type="EMBL" id="ABR54267.1"/>
    </source>
</evidence>
<dbReference type="Proteomes" id="UP000001107">
    <property type="component" value="Chromosome"/>
</dbReference>
<dbReference type="InterPro" id="IPR012340">
    <property type="entry name" value="NA-bd_OB-fold"/>
</dbReference>
<dbReference type="RefSeq" id="WP_011972170.1">
    <property type="nucleotide sequence ID" value="NC_009634.1"/>
</dbReference>
<dbReference type="GeneID" id="5325818"/>
<dbReference type="EMBL" id="CP000742">
    <property type="protein sequence ID" value="ABR54267.1"/>
    <property type="molecule type" value="Genomic_DNA"/>
</dbReference>
<protein>
    <submittedName>
        <fullName evidence="2">Uncharacterized protein</fullName>
    </submittedName>
</protein>
<dbReference type="InterPro" id="IPR052165">
    <property type="entry name" value="Membrane_assoc_protease"/>
</dbReference>
<organism evidence="2 3">
    <name type="scientific">Methanococcus vannielii (strain ATCC 35089 / DSM 1224 / JCM 13029 / OCM 148 / SB)</name>
    <dbReference type="NCBI Taxonomy" id="406327"/>
    <lineage>
        <taxon>Archaea</taxon>
        <taxon>Methanobacteriati</taxon>
        <taxon>Methanobacteriota</taxon>
        <taxon>Methanomada group</taxon>
        <taxon>Methanococci</taxon>
        <taxon>Methanococcales</taxon>
        <taxon>Methanococcaceae</taxon>
        <taxon>Methanococcus</taxon>
    </lineage>
</organism>
<dbReference type="SUPFAM" id="SSF141322">
    <property type="entry name" value="NfeD domain-like"/>
    <property type="match status" value="1"/>
</dbReference>
<gene>
    <name evidence="2" type="ordered locus">Mevan_0358</name>
</gene>
<dbReference type="HOGENOM" id="CLU_116732_3_0_2"/>
<evidence type="ECO:0000313" key="3">
    <source>
        <dbReference type="Proteomes" id="UP000001107"/>
    </source>
</evidence>
<evidence type="ECO:0000256" key="1">
    <source>
        <dbReference type="SAM" id="Phobius"/>
    </source>
</evidence>
<dbReference type="Gene3D" id="2.40.50.140">
    <property type="entry name" value="Nucleic acid-binding proteins"/>
    <property type="match status" value="1"/>
</dbReference>
<keyword evidence="3" id="KW-1185">Reference proteome</keyword>
<dbReference type="AlphaFoldDB" id="A6UP45"/>
<dbReference type="PANTHER" id="PTHR33507:SF7">
    <property type="entry name" value="HYPOTHETICAL MEMBRANE PROTEIN, CONSERVED"/>
    <property type="match status" value="1"/>
</dbReference>
<feature type="transmembrane region" description="Helical" evidence="1">
    <location>
        <begin position="46"/>
        <end position="62"/>
    </location>
</feature>
<dbReference type="eggNOG" id="arCOG01912">
    <property type="taxonomic scope" value="Archaea"/>
</dbReference>
<proteinExistence type="predicted"/>
<sequence>MELGHVFILLGMGIIVLEVFLPGLNFPVAGVAVLIYGIFLLFAPEWALPSALIAGLLTAYLMKRFVYKTGLDVKIGAEKLIGEHGEIVDDILENNFGHVTINGERWQAKSSKSIKKRV</sequence>
<dbReference type="PANTHER" id="PTHR33507">
    <property type="entry name" value="INNER MEMBRANE PROTEIN YBBJ"/>
    <property type="match status" value="1"/>
</dbReference>
<keyword evidence="1" id="KW-0472">Membrane</keyword>
<accession>A6UP45</accession>
<feature type="transmembrane region" description="Helical" evidence="1">
    <location>
        <begin position="7"/>
        <end position="40"/>
    </location>
</feature>